<dbReference type="RefSeq" id="WP_006298650.1">
    <property type="nucleotide sequence ID" value="NZ_AEGR01000080.1"/>
</dbReference>
<dbReference type="PANTHER" id="PTHR46382">
    <property type="entry name" value="PHOSPHATIDATE CYTIDYLYLTRANSFERASE"/>
    <property type="match status" value="1"/>
</dbReference>
<evidence type="ECO:0000256" key="7">
    <source>
        <dbReference type="ARBA" id="ARBA00019373"/>
    </source>
</evidence>
<protein>
    <recommendedName>
        <fullName evidence="7 18">Phosphatidate cytidylyltransferase</fullName>
        <ecNumber evidence="6 18">2.7.7.41</ecNumber>
    </recommendedName>
</protein>
<evidence type="ECO:0000256" key="17">
    <source>
        <dbReference type="ARBA" id="ARBA00023264"/>
    </source>
</evidence>
<evidence type="ECO:0000256" key="18">
    <source>
        <dbReference type="RuleBase" id="RU003938"/>
    </source>
</evidence>
<evidence type="ECO:0000256" key="15">
    <source>
        <dbReference type="ARBA" id="ARBA00023136"/>
    </source>
</evidence>
<evidence type="ECO:0000256" key="2">
    <source>
        <dbReference type="ARBA" id="ARBA00004651"/>
    </source>
</evidence>
<comment type="pathway">
    <text evidence="3 18">Phospholipid metabolism; CDP-diacylglycerol biosynthesis; CDP-diacylglycerol from sn-glycerol 3-phosphate: step 3/3.</text>
</comment>
<dbReference type="GO" id="GO:0016024">
    <property type="term" value="P:CDP-diacylglycerol biosynthetic process"/>
    <property type="evidence" value="ECO:0007669"/>
    <property type="project" value="UniProtKB-UniPathway"/>
</dbReference>
<evidence type="ECO:0000313" key="21">
    <source>
        <dbReference type="Proteomes" id="UP000016368"/>
    </source>
</evidence>
<evidence type="ECO:0000256" key="11">
    <source>
        <dbReference type="ARBA" id="ARBA00022692"/>
    </source>
</evidence>
<gene>
    <name evidence="20" type="ORF">HGR_12817</name>
</gene>
<dbReference type="UniPathway" id="UPA00557">
    <property type="reaction ID" value="UER00614"/>
</dbReference>
<keyword evidence="12 18" id="KW-0548">Nucleotidyltransferase</keyword>
<dbReference type="PANTHER" id="PTHR46382:SF1">
    <property type="entry name" value="PHOSPHATIDATE CYTIDYLYLTRANSFERASE"/>
    <property type="match status" value="1"/>
</dbReference>
<evidence type="ECO:0000313" key="20">
    <source>
        <dbReference type="EMBL" id="EGI76142.1"/>
    </source>
</evidence>
<dbReference type="EC" id="2.7.7.41" evidence="6 18"/>
<dbReference type="OrthoDB" id="9799199at2"/>
<proteinExistence type="inferred from homology"/>
<dbReference type="STRING" id="887062.HGR_12817"/>
<keyword evidence="15 19" id="KW-0472">Membrane</keyword>
<feature type="transmembrane region" description="Helical" evidence="19">
    <location>
        <begin position="54"/>
        <end position="75"/>
    </location>
</feature>
<keyword evidence="8" id="KW-1003">Cell membrane</keyword>
<dbReference type="PROSITE" id="PS01315">
    <property type="entry name" value="CDS"/>
    <property type="match status" value="1"/>
</dbReference>
<feature type="transmembrane region" description="Helical" evidence="19">
    <location>
        <begin position="81"/>
        <end position="101"/>
    </location>
</feature>
<dbReference type="AlphaFoldDB" id="F3KVS6"/>
<feature type="transmembrane region" description="Helical" evidence="19">
    <location>
        <begin position="214"/>
        <end position="240"/>
    </location>
</feature>
<keyword evidence="10 18" id="KW-0808">Transferase</keyword>
<keyword evidence="11 18" id="KW-0812">Transmembrane</keyword>
<dbReference type="eggNOG" id="COG0575">
    <property type="taxonomic scope" value="Bacteria"/>
</dbReference>
<evidence type="ECO:0000256" key="16">
    <source>
        <dbReference type="ARBA" id="ARBA00023209"/>
    </source>
</evidence>
<keyword evidence="21" id="KW-1185">Reference proteome</keyword>
<dbReference type="GO" id="GO:0004605">
    <property type="term" value="F:phosphatidate cytidylyltransferase activity"/>
    <property type="evidence" value="ECO:0007669"/>
    <property type="project" value="UniProtKB-EC"/>
</dbReference>
<evidence type="ECO:0000256" key="9">
    <source>
        <dbReference type="ARBA" id="ARBA00022516"/>
    </source>
</evidence>
<evidence type="ECO:0000256" key="19">
    <source>
        <dbReference type="SAM" id="Phobius"/>
    </source>
</evidence>
<comment type="pathway">
    <text evidence="4">Lipid metabolism.</text>
</comment>
<evidence type="ECO:0000256" key="12">
    <source>
        <dbReference type="ARBA" id="ARBA00022695"/>
    </source>
</evidence>
<dbReference type="GO" id="GO:0005886">
    <property type="term" value="C:plasma membrane"/>
    <property type="evidence" value="ECO:0007669"/>
    <property type="project" value="UniProtKB-SubCell"/>
</dbReference>
<dbReference type="InterPro" id="IPR000374">
    <property type="entry name" value="PC_trans"/>
</dbReference>
<dbReference type="Pfam" id="PF01148">
    <property type="entry name" value="CTP_transf_1"/>
    <property type="match status" value="1"/>
</dbReference>
<dbReference type="EMBL" id="AEGR01000080">
    <property type="protein sequence ID" value="EGI76142.1"/>
    <property type="molecule type" value="Genomic_DNA"/>
</dbReference>
<evidence type="ECO:0000256" key="4">
    <source>
        <dbReference type="ARBA" id="ARBA00005189"/>
    </source>
</evidence>
<feature type="transmembrane region" description="Helical" evidence="19">
    <location>
        <begin position="31"/>
        <end position="47"/>
    </location>
</feature>
<comment type="catalytic activity">
    <reaction evidence="1 18">
        <text>a 1,2-diacyl-sn-glycero-3-phosphate + CTP + H(+) = a CDP-1,2-diacyl-sn-glycerol + diphosphate</text>
        <dbReference type="Rhea" id="RHEA:16229"/>
        <dbReference type="ChEBI" id="CHEBI:15378"/>
        <dbReference type="ChEBI" id="CHEBI:33019"/>
        <dbReference type="ChEBI" id="CHEBI:37563"/>
        <dbReference type="ChEBI" id="CHEBI:58332"/>
        <dbReference type="ChEBI" id="CHEBI:58608"/>
        <dbReference type="EC" id="2.7.7.41"/>
    </reaction>
</comment>
<evidence type="ECO:0000256" key="3">
    <source>
        <dbReference type="ARBA" id="ARBA00005119"/>
    </source>
</evidence>
<evidence type="ECO:0000256" key="1">
    <source>
        <dbReference type="ARBA" id="ARBA00001698"/>
    </source>
</evidence>
<feature type="transmembrane region" description="Helical" evidence="19">
    <location>
        <begin position="137"/>
        <end position="160"/>
    </location>
</feature>
<comment type="caution">
    <text evidence="20">The sequence shown here is derived from an EMBL/GenBank/DDBJ whole genome shotgun (WGS) entry which is preliminary data.</text>
</comment>
<evidence type="ECO:0000256" key="8">
    <source>
        <dbReference type="ARBA" id="ARBA00022475"/>
    </source>
</evidence>
<reference evidence="20 21" key="1">
    <citation type="journal article" date="2011" name="EMBO J.">
        <title>Structural diversity of bacterial flagellar motors.</title>
        <authorList>
            <person name="Chen S."/>
            <person name="Beeby M."/>
            <person name="Murphy G.E."/>
            <person name="Leadbetter J.R."/>
            <person name="Hendrixson D.R."/>
            <person name="Briegel A."/>
            <person name="Li Z."/>
            <person name="Shi J."/>
            <person name="Tocheva E.I."/>
            <person name="Muller A."/>
            <person name="Dobro M.J."/>
            <person name="Jensen G.J."/>
        </authorList>
    </citation>
    <scope>NUCLEOTIDE SEQUENCE [LARGE SCALE GENOMIC DNA]</scope>
    <source>
        <strain evidence="20 21">ATCC 19624</strain>
    </source>
</reference>
<accession>F3KVS6</accession>
<keyword evidence="13 19" id="KW-1133">Transmembrane helix</keyword>
<dbReference type="Proteomes" id="UP000016368">
    <property type="component" value="Unassembled WGS sequence"/>
</dbReference>
<evidence type="ECO:0000256" key="14">
    <source>
        <dbReference type="ARBA" id="ARBA00023098"/>
    </source>
</evidence>
<feature type="transmembrane region" description="Helical" evidence="19">
    <location>
        <begin position="181"/>
        <end position="202"/>
    </location>
</feature>
<keyword evidence="14" id="KW-0443">Lipid metabolism</keyword>
<name>F3KVS6_9BURK</name>
<feature type="transmembrane region" description="Helical" evidence="19">
    <location>
        <begin position="113"/>
        <end position="131"/>
    </location>
</feature>
<evidence type="ECO:0000256" key="5">
    <source>
        <dbReference type="ARBA" id="ARBA00010185"/>
    </source>
</evidence>
<organism evidence="20 21">
    <name type="scientific">Hylemonella gracilis ATCC 19624</name>
    <dbReference type="NCBI Taxonomy" id="887062"/>
    <lineage>
        <taxon>Bacteria</taxon>
        <taxon>Pseudomonadati</taxon>
        <taxon>Pseudomonadota</taxon>
        <taxon>Betaproteobacteria</taxon>
        <taxon>Burkholderiales</taxon>
        <taxon>Comamonadaceae</taxon>
        <taxon>Hylemonella</taxon>
    </lineage>
</organism>
<sequence length="289" mass="30835">MLKQRVITAIVLLALLLPALFHPDTTYWRAVTLVLIAGGAWEWGRLNDPRQRRAGLLTWAGVLLCVCACLLSWVGGGFRATSVWVWTLGGLLWVLVGAALLRAGVTRWASVPRALRLIAGWAALWLTWLAVVRARELGIAFLLSVLVLVWVADIAAYFAGKALGGRYTRQRLAPSISPNKSWEGAWGGLLGVFVLALVWLALERSAVLPGPSLYAVLGASSAGAVGLALALVFLTAMSIVGDLVESLVKRSAGMKDSSGLLPGHGGVLDRVDALLPTLPLALMLHAWAR</sequence>
<keyword evidence="9" id="KW-0444">Lipid biosynthesis</keyword>
<comment type="similarity">
    <text evidence="5 18">Belongs to the CDS family.</text>
</comment>
<evidence type="ECO:0000256" key="10">
    <source>
        <dbReference type="ARBA" id="ARBA00022679"/>
    </source>
</evidence>
<keyword evidence="16" id="KW-0594">Phospholipid biosynthesis</keyword>
<evidence type="ECO:0000256" key="13">
    <source>
        <dbReference type="ARBA" id="ARBA00022989"/>
    </source>
</evidence>
<keyword evidence="17" id="KW-1208">Phospholipid metabolism</keyword>
<evidence type="ECO:0000256" key="6">
    <source>
        <dbReference type="ARBA" id="ARBA00012487"/>
    </source>
</evidence>
<comment type="subcellular location">
    <subcellularLocation>
        <location evidence="2">Cell membrane</location>
        <topology evidence="2">Multi-pass membrane protein</topology>
    </subcellularLocation>
</comment>